<reference evidence="13" key="2">
    <citation type="submission" date="2023-04" db="EMBL/GenBank/DDBJ databases">
        <authorList>
            <person name="Bu L."/>
            <person name="Lu L."/>
            <person name="Laidemitt M.R."/>
            <person name="Zhang S.M."/>
            <person name="Mutuku M."/>
            <person name="Mkoji G."/>
            <person name="Steinauer M."/>
            <person name="Loker E.S."/>
        </authorList>
    </citation>
    <scope>NUCLEOTIDE SEQUENCE</scope>
    <source>
        <strain evidence="13">KasaAsao</strain>
        <tissue evidence="13">Whole Snail</tissue>
    </source>
</reference>
<evidence type="ECO:0000313" key="13">
    <source>
        <dbReference type="EMBL" id="KAK0049842.1"/>
    </source>
</evidence>
<evidence type="ECO:0000256" key="10">
    <source>
        <dbReference type="ARBA" id="ARBA00023180"/>
    </source>
</evidence>
<evidence type="ECO:0000256" key="5">
    <source>
        <dbReference type="ARBA" id="ARBA00022837"/>
    </source>
</evidence>
<feature type="domain" description="Cadherin" evidence="12">
    <location>
        <begin position="765"/>
        <end position="868"/>
    </location>
</feature>
<dbReference type="GO" id="GO:0007156">
    <property type="term" value="P:homophilic cell adhesion via plasma membrane adhesion molecules"/>
    <property type="evidence" value="ECO:0007669"/>
    <property type="project" value="InterPro"/>
</dbReference>
<dbReference type="PROSITE" id="PS00232">
    <property type="entry name" value="CADHERIN_1"/>
    <property type="match status" value="3"/>
</dbReference>
<keyword evidence="6" id="KW-0130">Cell adhesion</keyword>
<keyword evidence="14" id="KW-1185">Reference proteome</keyword>
<keyword evidence="3" id="KW-0812">Transmembrane</keyword>
<feature type="domain" description="Cadherin" evidence="12">
    <location>
        <begin position="455"/>
        <end position="558"/>
    </location>
</feature>
<sequence>MDLVTFDVHVVNVINEDNLPNITVYNGRVTLNEESPVGTIVPFNYTVPNLVNRTAVYTLQDLSSIFTIDHQTGVITLNTKIDADSLPSPNLVYTTVLEVNTSDARSSSVTLTLTIQDINDNPPRCNELVHYSSVAENTTTLTQVYSLNCTDADYSPSFRNLSYTLVQGNTTLFSVNSSGAIDTLGVLDYELMEKETLLIKVSDDGPHVVPTATVIIVVTGINDNSPSFSSWQPVIPADSTYYLAENSSVGTTLFIVNATDNDKGIGSDITYSISATSGSLSIQNIFTIDPKYGAVTLVGQVDADKGPSIYNITVKANDGNNEDTKDVFIHVTDVNDNVPRFVGLPYNVTLWEQNCTANFIIANLTTSDADVSSGNLTINVDSIVYGFGTKTDWEIISTSPTTGQLILKRTLDLDKNDTSVYLLKITVRDGGSPELTGTTSLTLYILPDNEFKPEIIHVSDLTIPENETIGTVLETLTASDNDKGLEGQLVYSIKGGNNNSAFDIDSIGNLRLVQRLDKEHLEFYNLTIEVRDSGVDQKTATALINITVTDVNEFMPVCPSLLYITYLDENATVNTSICQFNCFDRDGDLLTYTVQWPENTTFSYSTALQGLKLSKEIDYDSSTQQYTIKVDVSDGKFTTVVSLRILLNPINEFPPQFRSNVTINITENSKPNNPILNYTATDKDYSPHNIVKYSLKPDASINSLFSIEPSSGDISLIKALDYESLPDGHKFYLLEVTAEDGGGLQGSGTVTVSVLDVNDNAPKCSHEFFTVYVNETQTGSGPYDLISSLDCTDVEDGNHVNFSVVQTPGSHFSLNNQTLQLINNTLDYEIATTHVLTITVSDNGLPSLNSTVMIYVKVLNMNDGPPKFQVTSPIHISETSDIGKNVTVEKATDPDGNDLVYGDPQYSIISGDPTNQFSIGLTSGEIVLRKALDYETVPSYEIVIK</sequence>
<evidence type="ECO:0000256" key="9">
    <source>
        <dbReference type="ARBA" id="ARBA00023157"/>
    </source>
</evidence>
<dbReference type="EMBL" id="JASAOG010000121">
    <property type="protein sequence ID" value="KAK0049842.1"/>
    <property type="molecule type" value="Genomic_DNA"/>
</dbReference>
<evidence type="ECO:0000256" key="3">
    <source>
        <dbReference type="ARBA" id="ARBA00022692"/>
    </source>
</evidence>
<keyword evidence="4" id="KW-0677">Repeat</keyword>
<dbReference type="InterPro" id="IPR002126">
    <property type="entry name" value="Cadherin-like_dom"/>
</dbReference>
<evidence type="ECO:0000256" key="11">
    <source>
        <dbReference type="PROSITE-ProRule" id="PRU00043"/>
    </source>
</evidence>
<evidence type="ECO:0000256" key="7">
    <source>
        <dbReference type="ARBA" id="ARBA00022989"/>
    </source>
</evidence>
<dbReference type="Gene3D" id="2.60.40.60">
    <property type="entry name" value="Cadherins"/>
    <property type="match status" value="9"/>
</dbReference>
<evidence type="ECO:0000256" key="6">
    <source>
        <dbReference type="ARBA" id="ARBA00022889"/>
    </source>
</evidence>
<feature type="domain" description="Cadherin" evidence="12">
    <location>
        <begin position="868"/>
        <end position="944"/>
    </location>
</feature>
<evidence type="ECO:0000313" key="14">
    <source>
        <dbReference type="Proteomes" id="UP001233172"/>
    </source>
</evidence>
<keyword evidence="2" id="KW-0245">EGF-like domain</keyword>
<dbReference type="PANTHER" id="PTHR24026">
    <property type="entry name" value="FAT ATYPICAL CADHERIN-RELATED"/>
    <property type="match status" value="1"/>
</dbReference>
<feature type="non-terminal residue" evidence="13">
    <location>
        <position position="945"/>
    </location>
</feature>
<dbReference type="Pfam" id="PF00028">
    <property type="entry name" value="Cadherin"/>
    <property type="match status" value="5"/>
</dbReference>
<feature type="domain" description="Cadherin" evidence="12">
    <location>
        <begin position="235"/>
        <end position="341"/>
    </location>
</feature>
<proteinExistence type="predicted"/>
<protein>
    <submittedName>
        <fullName evidence="13">Protocadherin Fat 4</fullName>
    </submittedName>
</protein>
<name>A0AAD8B881_BIOPF</name>
<dbReference type="AlphaFoldDB" id="A0AAD8B881"/>
<keyword evidence="5 11" id="KW-0106">Calcium</keyword>
<dbReference type="InterPro" id="IPR020894">
    <property type="entry name" value="Cadherin_CS"/>
</dbReference>
<keyword evidence="8" id="KW-0472">Membrane</keyword>
<dbReference type="CDD" id="cd11304">
    <property type="entry name" value="Cadherin_repeat"/>
    <property type="match status" value="8"/>
</dbReference>
<reference evidence="13" key="1">
    <citation type="journal article" date="2023" name="PLoS Negl. Trop. Dis.">
        <title>A genome sequence for Biomphalaria pfeifferi, the major vector snail for the human-infecting parasite Schistosoma mansoni.</title>
        <authorList>
            <person name="Bu L."/>
            <person name="Lu L."/>
            <person name="Laidemitt M.R."/>
            <person name="Zhang S.M."/>
            <person name="Mutuku M."/>
            <person name="Mkoji G."/>
            <person name="Steinauer M."/>
            <person name="Loker E.S."/>
        </authorList>
    </citation>
    <scope>NUCLEOTIDE SEQUENCE</scope>
    <source>
        <strain evidence="13">KasaAsao</strain>
    </source>
</reference>
<evidence type="ECO:0000256" key="8">
    <source>
        <dbReference type="ARBA" id="ARBA00023136"/>
    </source>
</evidence>
<accession>A0AAD8B881</accession>
<feature type="domain" description="Cadherin" evidence="12">
    <location>
        <begin position="126"/>
        <end position="228"/>
    </location>
</feature>
<feature type="domain" description="Cadherin" evidence="12">
    <location>
        <begin position="559"/>
        <end position="657"/>
    </location>
</feature>
<keyword evidence="10" id="KW-0325">Glycoprotein</keyword>
<evidence type="ECO:0000256" key="1">
    <source>
        <dbReference type="ARBA" id="ARBA00004167"/>
    </source>
</evidence>
<dbReference type="Proteomes" id="UP001233172">
    <property type="component" value="Unassembled WGS sequence"/>
</dbReference>
<dbReference type="PRINTS" id="PR00205">
    <property type="entry name" value="CADHERIN"/>
</dbReference>
<evidence type="ECO:0000256" key="4">
    <source>
        <dbReference type="ARBA" id="ARBA00022737"/>
    </source>
</evidence>
<dbReference type="InterPro" id="IPR015919">
    <property type="entry name" value="Cadherin-like_sf"/>
</dbReference>
<keyword evidence="9" id="KW-1015">Disulfide bond</keyword>
<organism evidence="13 14">
    <name type="scientific">Biomphalaria pfeifferi</name>
    <name type="common">Bloodfluke planorb</name>
    <name type="synonym">Freshwater snail</name>
    <dbReference type="NCBI Taxonomy" id="112525"/>
    <lineage>
        <taxon>Eukaryota</taxon>
        <taxon>Metazoa</taxon>
        <taxon>Spiralia</taxon>
        <taxon>Lophotrochozoa</taxon>
        <taxon>Mollusca</taxon>
        <taxon>Gastropoda</taxon>
        <taxon>Heterobranchia</taxon>
        <taxon>Euthyneura</taxon>
        <taxon>Panpulmonata</taxon>
        <taxon>Hygrophila</taxon>
        <taxon>Lymnaeoidea</taxon>
        <taxon>Planorbidae</taxon>
        <taxon>Biomphalaria</taxon>
    </lineage>
</organism>
<dbReference type="FunFam" id="2.60.40.60:FF:000039">
    <property type="entry name" value="FAT atypical cadherin 3"/>
    <property type="match status" value="1"/>
</dbReference>
<dbReference type="FunFam" id="2.60.40.60:FF:000002">
    <property type="entry name" value="Protocadherin alpha 2"/>
    <property type="match status" value="1"/>
</dbReference>
<feature type="domain" description="Cadherin" evidence="12">
    <location>
        <begin position="657"/>
        <end position="764"/>
    </location>
</feature>
<feature type="domain" description="Cadherin" evidence="12">
    <location>
        <begin position="29"/>
        <end position="125"/>
    </location>
</feature>
<dbReference type="GO" id="GO:0005509">
    <property type="term" value="F:calcium ion binding"/>
    <property type="evidence" value="ECO:0007669"/>
    <property type="project" value="UniProtKB-UniRule"/>
</dbReference>
<dbReference type="PROSITE" id="PS50268">
    <property type="entry name" value="CADHERIN_2"/>
    <property type="match status" value="9"/>
</dbReference>
<comment type="caution">
    <text evidence="13">The sequence shown here is derived from an EMBL/GenBank/DDBJ whole genome shotgun (WGS) entry which is preliminary data.</text>
</comment>
<evidence type="ECO:0000256" key="2">
    <source>
        <dbReference type="ARBA" id="ARBA00022536"/>
    </source>
</evidence>
<feature type="domain" description="Cadherin" evidence="12">
    <location>
        <begin position="342"/>
        <end position="455"/>
    </location>
</feature>
<dbReference type="GO" id="GO:0005886">
    <property type="term" value="C:plasma membrane"/>
    <property type="evidence" value="ECO:0007669"/>
    <property type="project" value="InterPro"/>
</dbReference>
<gene>
    <name evidence="13" type="ORF">Bpfe_020734</name>
</gene>
<dbReference type="PANTHER" id="PTHR24026:SF133">
    <property type="entry name" value="CADHERIN-RELATED FAMILY MEMBER 2"/>
    <property type="match status" value="1"/>
</dbReference>
<evidence type="ECO:0000259" key="12">
    <source>
        <dbReference type="PROSITE" id="PS50268"/>
    </source>
</evidence>
<dbReference type="SUPFAM" id="SSF49313">
    <property type="entry name" value="Cadherin-like"/>
    <property type="match status" value="9"/>
</dbReference>
<dbReference type="SMART" id="SM00112">
    <property type="entry name" value="CA"/>
    <property type="match status" value="8"/>
</dbReference>
<keyword evidence="7" id="KW-1133">Transmembrane helix</keyword>
<comment type="subcellular location">
    <subcellularLocation>
        <location evidence="1">Membrane</location>
        <topology evidence="1">Single-pass membrane protein</topology>
    </subcellularLocation>
</comment>